<dbReference type="Gene3D" id="2.60.40.1890">
    <property type="entry name" value="PCu(A)C copper chaperone"/>
    <property type="match status" value="1"/>
</dbReference>
<name>A0A831NVV9_9GAMM</name>
<reference evidence="2" key="1">
    <citation type="journal article" date="2020" name="mSystems">
        <title>Genome- and Community-Level Interaction Insights into Carbon Utilization and Element Cycling Functions of Hydrothermarchaeota in Hydrothermal Sediment.</title>
        <authorList>
            <person name="Zhou Z."/>
            <person name="Liu Y."/>
            <person name="Xu W."/>
            <person name="Pan J."/>
            <person name="Luo Z.H."/>
            <person name="Li M."/>
        </authorList>
    </citation>
    <scope>NUCLEOTIDE SEQUENCE [LARGE SCALE GENOMIC DNA]</scope>
    <source>
        <strain evidence="2">HyVt-26</strain>
    </source>
</reference>
<proteinExistence type="predicted"/>
<dbReference type="PANTHER" id="PTHR36302">
    <property type="entry name" value="BLR7088 PROTEIN"/>
    <property type="match status" value="1"/>
</dbReference>
<organism evidence="2">
    <name type="scientific">Thiolapillus brandeum</name>
    <dbReference type="NCBI Taxonomy" id="1076588"/>
    <lineage>
        <taxon>Bacteria</taxon>
        <taxon>Pseudomonadati</taxon>
        <taxon>Pseudomonadota</taxon>
        <taxon>Gammaproteobacteria</taxon>
        <taxon>Chromatiales</taxon>
        <taxon>Sedimenticolaceae</taxon>
        <taxon>Thiolapillus</taxon>
    </lineage>
</organism>
<dbReference type="AlphaFoldDB" id="A0A831NVV9"/>
<feature type="signal peptide" evidence="1">
    <location>
        <begin position="1"/>
        <end position="21"/>
    </location>
</feature>
<dbReference type="InterPro" id="IPR036182">
    <property type="entry name" value="PCuAC_sf"/>
</dbReference>
<keyword evidence="1" id="KW-0732">Signal</keyword>
<dbReference type="InterPro" id="IPR058248">
    <property type="entry name" value="Lxx211020-like"/>
</dbReference>
<dbReference type="PANTHER" id="PTHR36302:SF1">
    <property type="entry name" value="COPPER CHAPERONE PCU(A)C"/>
    <property type="match status" value="1"/>
</dbReference>
<protein>
    <submittedName>
        <fullName evidence="2">Copper chaperone PCu(A)C</fullName>
    </submittedName>
</protein>
<accession>A0A831NVV9</accession>
<evidence type="ECO:0000256" key="1">
    <source>
        <dbReference type="SAM" id="SignalP"/>
    </source>
</evidence>
<dbReference type="SUPFAM" id="SSF110087">
    <property type="entry name" value="DR1885-like metal-binding protein"/>
    <property type="match status" value="1"/>
</dbReference>
<dbReference type="Proteomes" id="UP000885822">
    <property type="component" value="Unassembled WGS sequence"/>
</dbReference>
<feature type="chain" id="PRO_5032694689" evidence="1">
    <location>
        <begin position="22"/>
        <end position="157"/>
    </location>
</feature>
<dbReference type="InterPro" id="IPR007410">
    <property type="entry name" value="LpqE-like"/>
</dbReference>
<sequence length="157" mass="17077">MFKRFLTSLALGLTLASPCFAGTAADDIQIIDPWAREVPPGLTTSAGFLGMKNTGDKEHKLVAAESANTGMVELHTHINDNGVMRMRPVENIAVAPGGTTTLQPGGLHLMLMMLKKPLKSGDKMAITLEFEDGSKKEIQAEVRHFGMEKMNRMKMGH</sequence>
<dbReference type="EMBL" id="DRCV01000146">
    <property type="protein sequence ID" value="HDK38020.1"/>
    <property type="molecule type" value="Genomic_DNA"/>
</dbReference>
<evidence type="ECO:0000313" key="2">
    <source>
        <dbReference type="EMBL" id="HDK38020.1"/>
    </source>
</evidence>
<comment type="caution">
    <text evidence="2">The sequence shown here is derived from an EMBL/GenBank/DDBJ whole genome shotgun (WGS) entry which is preliminary data.</text>
</comment>
<gene>
    <name evidence="2" type="ORF">ENG92_03280</name>
</gene>
<dbReference type="Pfam" id="PF04314">
    <property type="entry name" value="PCuAC"/>
    <property type="match status" value="1"/>
</dbReference>